<dbReference type="PANTHER" id="PTHR12589">
    <property type="entry name" value="PYRUVOYL TETRAHYDROBIOPTERIN SYNTHASE"/>
    <property type="match status" value="1"/>
</dbReference>
<evidence type="ECO:0000256" key="3">
    <source>
        <dbReference type="ARBA" id="ARBA00012982"/>
    </source>
</evidence>
<feature type="active site" description="Charge relay system" evidence="10">
    <location>
        <position position="99"/>
    </location>
</feature>
<keyword evidence="5 11" id="KW-0479">Metal-binding</keyword>
<dbReference type="KEGG" id="dho:Dia5BBH33_15750"/>
<evidence type="ECO:0000313" key="13">
    <source>
        <dbReference type="Proteomes" id="UP000320585"/>
    </source>
</evidence>
<proteinExistence type="inferred from homology"/>
<feature type="active site" description="Proton acceptor" evidence="10">
    <location>
        <position position="24"/>
    </location>
</feature>
<keyword evidence="13" id="KW-1185">Reference proteome</keyword>
<comment type="cofactor">
    <cofactor evidence="11">
        <name>Zn(2+)</name>
        <dbReference type="ChEBI" id="CHEBI:29105"/>
    </cofactor>
    <text evidence="11">Binds 1 zinc ion per subunit.</text>
</comment>
<reference evidence="13" key="1">
    <citation type="submission" date="2019-05" db="EMBL/GenBank/DDBJ databases">
        <title>Complete genome sequencing of Dialister sp. strain 5BBH33.</title>
        <authorList>
            <person name="Sakamoto M."/>
            <person name="Murakami T."/>
            <person name="Mori H."/>
        </authorList>
    </citation>
    <scope>NUCLEOTIDE SEQUENCE [LARGE SCALE GENOMIC DNA]</scope>
    <source>
        <strain evidence="13">5BBH33</strain>
    </source>
</reference>
<organism evidence="12 13">
    <name type="scientific">Dialister hominis</name>
    <dbReference type="NCBI Taxonomy" id="2582419"/>
    <lineage>
        <taxon>Bacteria</taxon>
        <taxon>Bacillati</taxon>
        <taxon>Bacillota</taxon>
        <taxon>Negativicutes</taxon>
        <taxon>Veillonellales</taxon>
        <taxon>Veillonellaceae</taxon>
        <taxon>Dialister</taxon>
    </lineage>
</organism>
<evidence type="ECO:0000256" key="4">
    <source>
        <dbReference type="ARBA" id="ARBA00018141"/>
    </source>
</evidence>
<feature type="binding site" evidence="11">
    <location>
        <position position="30"/>
    </location>
    <ligand>
        <name>Zn(2+)</name>
        <dbReference type="ChEBI" id="CHEBI:29105"/>
    </ligand>
</feature>
<evidence type="ECO:0000256" key="1">
    <source>
        <dbReference type="ARBA" id="ARBA00005061"/>
    </source>
</evidence>
<keyword evidence="7" id="KW-0456">Lyase</keyword>
<dbReference type="SUPFAM" id="SSF55620">
    <property type="entry name" value="Tetrahydrobiopterin biosynthesis enzymes-like"/>
    <property type="match status" value="1"/>
</dbReference>
<feature type="binding site" evidence="11">
    <location>
        <position position="28"/>
    </location>
    <ligand>
        <name>Zn(2+)</name>
        <dbReference type="ChEBI" id="CHEBI:29105"/>
    </ligand>
</feature>
<dbReference type="Proteomes" id="UP000320585">
    <property type="component" value="Chromosome"/>
</dbReference>
<evidence type="ECO:0000256" key="6">
    <source>
        <dbReference type="ARBA" id="ARBA00022833"/>
    </source>
</evidence>
<dbReference type="RefSeq" id="WP_022382557.1">
    <property type="nucleotide sequence ID" value="NZ_AP019697.1"/>
</dbReference>
<dbReference type="Gene3D" id="3.30.479.10">
    <property type="entry name" value="6-pyruvoyl tetrahydropterin synthase/QueD"/>
    <property type="match status" value="1"/>
</dbReference>
<evidence type="ECO:0000256" key="2">
    <source>
        <dbReference type="ARBA" id="ARBA00008900"/>
    </source>
</evidence>
<dbReference type="GO" id="GO:0046872">
    <property type="term" value="F:metal ion binding"/>
    <property type="evidence" value="ECO:0007669"/>
    <property type="project" value="UniProtKB-KW"/>
</dbReference>
<dbReference type="EMBL" id="AP019697">
    <property type="protein sequence ID" value="BBK25640.1"/>
    <property type="molecule type" value="Genomic_DNA"/>
</dbReference>
<protein>
    <recommendedName>
        <fullName evidence="4">6-carboxy-5,6,7,8-tetrahydropterin synthase</fullName>
        <ecNumber evidence="3">4.1.2.50</ecNumber>
    </recommendedName>
    <alternativeName>
        <fullName evidence="8">Queuosine biosynthesis protein QueD</fullName>
    </alternativeName>
</protein>
<sequence length="109" mass="12503">MFTVTKRMEVSGAHYLHLDYESKCTNLHGHNWIITVTVQSEEVDHNGMVVDFSKIKEIVNRFDHALINDVMGDINPTAENMAKWLCDRIPHCVRVSVQETEGNVATYEK</sequence>
<dbReference type="GO" id="GO:0070497">
    <property type="term" value="F:6-carboxytetrahydropterin synthase activity"/>
    <property type="evidence" value="ECO:0007669"/>
    <property type="project" value="UniProtKB-EC"/>
</dbReference>
<dbReference type="Pfam" id="PF01242">
    <property type="entry name" value="PTPS"/>
    <property type="match status" value="1"/>
</dbReference>
<name>A0A8D4UVC7_9FIRM</name>
<evidence type="ECO:0000256" key="8">
    <source>
        <dbReference type="ARBA" id="ARBA00031449"/>
    </source>
</evidence>
<dbReference type="NCBIfam" id="TIGR03367">
    <property type="entry name" value="queuosine_QueD"/>
    <property type="match status" value="1"/>
</dbReference>
<dbReference type="OrthoDB" id="9804698at2"/>
<gene>
    <name evidence="12" type="ORF">Dia5BBH33_15750</name>
</gene>
<dbReference type="PANTHER" id="PTHR12589:SF7">
    <property type="entry name" value="6-PYRUVOYL TETRAHYDROBIOPTERIN SYNTHASE"/>
    <property type="match status" value="1"/>
</dbReference>
<evidence type="ECO:0000256" key="10">
    <source>
        <dbReference type="PIRSR" id="PIRSR006113-1"/>
    </source>
</evidence>
<comment type="pathway">
    <text evidence="1">Purine metabolism; 7-cyano-7-deazaguanine biosynthesis.</text>
</comment>
<accession>A0A8D4UVC7</accession>
<dbReference type="InterPro" id="IPR038418">
    <property type="entry name" value="6-PTP_synth/QueD_sf"/>
</dbReference>
<dbReference type="PIRSF" id="PIRSF006113">
    <property type="entry name" value="PTP_synth"/>
    <property type="match status" value="1"/>
</dbReference>
<dbReference type="GeneID" id="92716798"/>
<dbReference type="EC" id="4.1.2.50" evidence="3"/>
<evidence type="ECO:0000256" key="5">
    <source>
        <dbReference type="ARBA" id="ARBA00022723"/>
    </source>
</evidence>
<feature type="binding site" evidence="11">
    <location>
        <position position="14"/>
    </location>
    <ligand>
        <name>Zn(2+)</name>
        <dbReference type="ChEBI" id="CHEBI:29105"/>
    </ligand>
</feature>
<dbReference type="UniPathway" id="UPA00391"/>
<evidence type="ECO:0000256" key="7">
    <source>
        <dbReference type="ARBA" id="ARBA00023239"/>
    </source>
</evidence>
<comment type="catalytic activity">
    <reaction evidence="9">
        <text>7,8-dihydroneopterin 3'-triphosphate + H2O = 6-carboxy-5,6,7,8-tetrahydropterin + triphosphate + acetaldehyde + 2 H(+)</text>
        <dbReference type="Rhea" id="RHEA:27966"/>
        <dbReference type="ChEBI" id="CHEBI:15343"/>
        <dbReference type="ChEBI" id="CHEBI:15377"/>
        <dbReference type="ChEBI" id="CHEBI:15378"/>
        <dbReference type="ChEBI" id="CHEBI:18036"/>
        <dbReference type="ChEBI" id="CHEBI:58462"/>
        <dbReference type="ChEBI" id="CHEBI:61032"/>
        <dbReference type="EC" id="4.1.2.50"/>
    </reaction>
</comment>
<evidence type="ECO:0000256" key="9">
    <source>
        <dbReference type="ARBA" id="ARBA00048807"/>
    </source>
</evidence>
<evidence type="ECO:0000313" key="12">
    <source>
        <dbReference type="EMBL" id="BBK25640.1"/>
    </source>
</evidence>
<feature type="active site" description="Charge relay system" evidence="10">
    <location>
        <position position="64"/>
    </location>
</feature>
<dbReference type="AlphaFoldDB" id="A0A8D4UVC7"/>
<comment type="similarity">
    <text evidence="2">Belongs to the PTPS family. QueD subfamily.</text>
</comment>
<dbReference type="InterPro" id="IPR007115">
    <property type="entry name" value="6-PTP_synth/QueD"/>
</dbReference>
<keyword evidence="6 11" id="KW-0862">Zinc</keyword>
<evidence type="ECO:0000256" key="11">
    <source>
        <dbReference type="PIRSR" id="PIRSR006113-2"/>
    </source>
</evidence>